<protein>
    <submittedName>
        <fullName evidence="1">Uncharacterized protein</fullName>
    </submittedName>
</protein>
<accession>A0AAW4BT98</accession>
<dbReference type="EMBL" id="JADLKB010000007">
    <property type="protein sequence ID" value="MBF8735595.1"/>
    <property type="molecule type" value="Genomic_DNA"/>
</dbReference>
<organism evidence="1 2">
    <name type="scientific">Pseudomonas putida</name>
    <name type="common">Arthrobacter siderocapsulatus</name>
    <dbReference type="NCBI Taxonomy" id="303"/>
    <lineage>
        <taxon>Bacteria</taxon>
        <taxon>Pseudomonadati</taxon>
        <taxon>Pseudomonadota</taxon>
        <taxon>Gammaproteobacteria</taxon>
        <taxon>Pseudomonadales</taxon>
        <taxon>Pseudomonadaceae</taxon>
        <taxon>Pseudomonas</taxon>
    </lineage>
</organism>
<sequence>MLHISGLQAFDAGVVILVEEVDPVTYKTADVDVQDPWHSAQVGNILQRLRKA</sequence>
<dbReference type="AlphaFoldDB" id="A0AAW4BT98"/>
<gene>
    <name evidence="1" type="ORF">IR015_09260</name>
</gene>
<name>A0AAW4BT98_PSEPU</name>
<proteinExistence type="predicted"/>
<dbReference type="Proteomes" id="UP000639504">
    <property type="component" value="Unassembled WGS sequence"/>
</dbReference>
<comment type="caution">
    <text evidence="1">The sequence shown here is derived from an EMBL/GenBank/DDBJ whole genome shotgun (WGS) entry which is preliminary data.</text>
</comment>
<dbReference type="RefSeq" id="WP_181381647.1">
    <property type="nucleotide sequence ID" value="NZ_JADLJW010000004.1"/>
</dbReference>
<evidence type="ECO:0000313" key="2">
    <source>
        <dbReference type="Proteomes" id="UP000639504"/>
    </source>
</evidence>
<reference evidence="1" key="1">
    <citation type="submission" date="2020-10" db="EMBL/GenBank/DDBJ databases">
        <title>Genome sequences of Pseudomonas isolates.</title>
        <authorList>
            <person name="Wessels L."/>
            <person name="Reich F."/>
            <person name="Hammerl J."/>
        </authorList>
    </citation>
    <scope>NUCLEOTIDE SEQUENCE</scope>
    <source>
        <strain evidence="1">20-MO00640-0</strain>
    </source>
</reference>
<evidence type="ECO:0000313" key="1">
    <source>
        <dbReference type="EMBL" id="MBF8735595.1"/>
    </source>
</evidence>